<reference evidence="1" key="1">
    <citation type="journal article" date="2014" name="Front. Microbiol.">
        <title>High frequency of phylogenetically diverse reductive dehalogenase-homologous genes in deep subseafloor sedimentary metagenomes.</title>
        <authorList>
            <person name="Kawai M."/>
            <person name="Futagami T."/>
            <person name="Toyoda A."/>
            <person name="Takaki Y."/>
            <person name="Nishi S."/>
            <person name="Hori S."/>
            <person name="Arai W."/>
            <person name="Tsubouchi T."/>
            <person name="Morono Y."/>
            <person name="Uchiyama I."/>
            <person name="Ito T."/>
            <person name="Fujiyama A."/>
            <person name="Inagaki F."/>
            <person name="Takami H."/>
        </authorList>
    </citation>
    <scope>NUCLEOTIDE SEQUENCE</scope>
    <source>
        <strain evidence="1">Expedition CK06-06</strain>
    </source>
</reference>
<sequence length="293" mass="32314">MVRRRRWTSVLAATLFLVLALSNGVRAAGDLSSEVPADTLFYLQFGGLTALEEPFKQTAMYAIWQEPEVQALLQGPLGDFKARIESGESNWPLLWAEVRDFLDGPMALAVFPRAEEGAEPGLIVVARPADGEKFRSALAKLIASGKEGRLERAFESLAPAPIARARKAARRAVCMSNLRLIGRALTLYSEDNDGRLPTALEDLYPEYLPDKAVLECPEPEALGYVYVPGLNIKTVEEPERTIVAFDRKGNHEGGRNVLFLDTHVQFMSEAPFQQAIANQPNADALRELDEAHP</sequence>
<comment type="caution">
    <text evidence="1">The sequence shown here is derived from an EMBL/GenBank/DDBJ whole genome shotgun (WGS) entry which is preliminary data.</text>
</comment>
<gene>
    <name evidence="1" type="ORF">S03H2_10889</name>
</gene>
<evidence type="ECO:0000313" key="1">
    <source>
        <dbReference type="EMBL" id="GAH38379.1"/>
    </source>
</evidence>
<proteinExistence type="predicted"/>
<feature type="non-terminal residue" evidence="1">
    <location>
        <position position="293"/>
    </location>
</feature>
<organism evidence="1">
    <name type="scientific">marine sediment metagenome</name>
    <dbReference type="NCBI Taxonomy" id="412755"/>
    <lineage>
        <taxon>unclassified sequences</taxon>
        <taxon>metagenomes</taxon>
        <taxon>ecological metagenomes</taxon>
    </lineage>
</organism>
<dbReference type="AlphaFoldDB" id="X1G9X2"/>
<accession>X1G9X2</accession>
<dbReference type="EMBL" id="BARU01005575">
    <property type="protein sequence ID" value="GAH38379.1"/>
    <property type="molecule type" value="Genomic_DNA"/>
</dbReference>
<protein>
    <recommendedName>
        <fullName evidence="2">DUF3352 domain-containing protein</fullName>
    </recommendedName>
</protein>
<name>X1G9X2_9ZZZZ</name>
<evidence type="ECO:0008006" key="2">
    <source>
        <dbReference type="Google" id="ProtNLM"/>
    </source>
</evidence>